<evidence type="ECO:0000256" key="6">
    <source>
        <dbReference type="SAM" id="Phobius"/>
    </source>
</evidence>
<evidence type="ECO:0000313" key="8">
    <source>
        <dbReference type="EMBL" id="ANH37479.1"/>
    </source>
</evidence>
<evidence type="ECO:0000256" key="2">
    <source>
        <dbReference type="ARBA" id="ARBA00022475"/>
    </source>
</evidence>
<keyword evidence="5 6" id="KW-0472">Membrane</keyword>
<dbReference type="RefSeq" id="WP_068107093.1">
    <property type="nucleotide sequence ID" value="NZ_CP015079.1"/>
</dbReference>
<dbReference type="STRING" id="1300347.I601_1037"/>
<accession>A0A1A9GGM0</accession>
<dbReference type="Pfam" id="PF04024">
    <property type="entry name" value="PspC"/>
    <property type="match status" value="1"/>
</dbReference>
<sequence length="84" mass="9272">MTDIRTSFATQGLVRPRDTRVLGGVCAGLGRRFGLTPWIARLLFVLILMVVPGSQLLIYPVLWILMPDEDSPSAQVPTRHDPTA</sequence>
<dbReference type="KEGG" id="ndk:I601_1037"/>
<evidence type="ECO:0000313" key="9">
    <source>
        <dbReference type="Proteomes" id="UP000077868"/>
    </source>
</evidence>
<dbReference type="InterPro" id="IPR052027">
    <property type="entry name" value="PspC"/>
</dbReference>
<keyword evidence="3 6" id="KW-0812">Transmembrane</keyword>
<proteinExistence type="predicted"/>
<dbReference type="PANTHER" id="PTHR33885">
    <property type="entry name" value="PHAGE SHOCK PROTEIN C"/>
    <property type="match status" value="1"/>
</dbReference>
<dbReference type="AlphaFoldDB" id="A0A1A9GGM0"/>
<dbReference type="InterPro" id="IPR007168">
    <property type="entry name" value="Phageshock_PspC_N"/>
</dbReference>
<dbReference type="PATRIC" id="fig|1300347.3.peg.1036"/>
<keyword evidence="2" id="KW-1003">Cell membrane</keyword>
<keyword evidence="4 6" id="KW-1133">Transmembrane helix</keyword>
<feature type="transmembrane region" description="Helical" evidence="6">
    <location>
        <begin position="42"/>
        <end position="66"/>
    </location>
</feature>
<feature type="domain" description="Phage shock protein PspC N-terminal" evidence="7">
    <location>
        <begin position="12"/>
        <end position="69"/>
    </location>
</feature>
<organism evidence="8 9">
    <name type="scientific">Nocardioides dokdonensis FR1436</name>
    <dbReference type="NCBI Taxonomy" id="1300347"/>
    <lineage>
        <taxon>Bacteria</taxon>
        <taxon>Bacillati</taxon>
        <taxon>Actinomycetota</taxon>
        <taxon>Actinomycetes</taxon>
        <taxon>Propionibacteriales</taxon>
        <taxon>Nocardioidaceae</taxon>
        <taxon>Nocardioides</taxon>
    </lineage>
</organism>
<name>A0A1A9GGM0_9ACTN</name>
<dbReference type="OrthoDB" id="7359894at2"/>
<dbReference type="EMBL" id="CP015079">
    <property type="protein sequence ID" value="ANH37479.1"/>
    <property type="molecule type" value="Genomic_DNA"/>
</dbReference>
<comment type="subcellular location">
    <subcellularLocation>
        <location evidence="1">Cell membrane</location>
        <topology evidence="1">Single-pass membrane protein</topology>
    </subcellularLocation>
</comment>
<evidence type="ECO:0000256" key="4">
    <source>
        <dbReference type="ARBA" id="ARBA00022989"/>
    </source>
</evidence>
<evidence type="ECO:0000256" key="3">
    <source>
        <dbReference type="ARBA" id="ARBA00022692"/>
    </source>
</evidence>
<evidence type="ECO:0000256" key="1">
    <source>
        <dbReference type="ARBA" id="ARBA00004162"/>
    </source>
</evidence>
<evidence type="ECO:0000256" key="5">
    <source>
        <dbReference type="ARBA" id="ARBA00023136"/>
    </source>
</evidence>
<evidence type="ECO:0000259" key="7">
    <source>
        <dbReference type="Pfam" id="PF04024"/>
    </source>
</evidence>
<dbReference type="GO" id="GO:0005886">
    <property type="term" value="C:plasma membrane"/>
    <property type="evidence" value="ECO:0007669"/>
    <property type="project" value="UniProtKB-SubCell"/>
</dbReference>
<dbReference type="Proteomes" id="UP000077868">
    <property type="component" value="Chromosome"/>
</dbReference>
<dbReference type="PANTHER" id="PTHR33885:SF3">
    <property type="entry name" value="PHAGE SHOCK PROTEIN C"/>
    <property type="match status" value="1"/>
</dbReference>
<reference evidence="8 9" key="1">
    <citation type="submission" date="2016-03" db="EMBL/GenBank/DDBJ databases">
        <title>Complete genome sequence of a soil Actinobacterium, Nocardioides dokdonensis FR1436.</title>
        <authorList>
            <person name="Kwon S.-K."/>
            <person name="Kim K."/>
            <person name="Kim J.F."/>
        </authorList>
    </citation>
    <scope>NUCLEOTIDE SEQUENCE [LARGE SCALE GENOMIC DNA]</scope>
    <source>
        <strain evidence="8 9">FR1436</strain>
    </source>
</reference>
<protein>
    <submittedName>
        <fullName evidence="8">PspC domain protein</fullName>
    </submittedName>
</protein>
<gene>
    <name evidence="8" type="ORF">I601_1037</name>
</gene>
<keyword evidence="9" id="KW-1185">Reference proteome</keyword>